<accession>A0A071MKH4</accession>
<name>A0A071MKH4_9BURK</name>
<evidence type="ECO:0000313" key="2">
    <source>
        <dbReference type="EMBL" id="KEA57036.1"/>
    </source>
</evidence>
<reference evidence="2" key="1">
    <citation type="submission" date="2014-04" db="EMBL/GenBank/DDBJ databases">
        <title>In planta biocontrol of soil-borne Fusarium wilt of banana through a plant endophytic bacterium, Burkholderia cenocepacia 869T2.</title>
        <authorList>
            <person name="Ho Y.-N."/>
            <person name="Chiang H.-M."/>
            <person name="Chao C.-P."/>
            <person name="Su C.-C."/>
            <person name="Hsu H.-F."/>
            <person name="Guo C.-T."/>
            <person name="Hsieh J.-L."/>
            <person name="Huang C.-C."/>
        </authorList>
    </citation>
    <scope>NUCLEOTIDE SEQUENCE [LARGE SCALE GENOMIC DNA]</scope>
    <source>
        <strain evidence="2">869T2</strain>
    </source>
</reference>
<dbReference type="AlphaFoldDB" id="A0A071MKH4"/>
<gene>
    <name evidence="2" type="ORF">DT99_24195</name>
</gene>
<evidence type="ECO:0000256" key="1">
    <source>
        <dbReference type="SAM" id="MobiDB-lite"/>
    </source>
</evidence>
<dbReference type="EMBL" id="JJOA01000022">
    <property type="protein sequence ID" value="KEA57036.1"/>
    <property type="molecule type" value="Genomic_DNA"/>
</dbReference>
<protein>
    <submittedName>
        <fullName evidence="2">Uncharacterized protein</fullName>
    </submittedName>
</protein>
<comment type="caution">
    <text evidence="2">The sequence shown here is derived from an EMBL/GenBank/DDBJ whole genome shotgun (WGS) entry which is preliminary data.</text>
</comment>
<sequence length="72" mass="7981">MRRAARIARHRMRDVVTRVEFVSLGDSGADATLRQLLMTGPLAEPRPDMPQPLRVRPRLAPNPDALAAARTP</sequence>
<feature type="region of interest" description="Disordered" evidence="1">
    <location>
        <begin position="41"/>
        <end position="72"/>
    </location>
</feature>
<organism evidence="2">
    <name type="scientific">Burkholderia cenocepacia</name>
    <dbReference type="NCBI Taxonomy" id="95486"/>
    <lineage>
        <taxon>Bacteria</taxon>
        <taxon>Pseudomonadati</taxon>
        <taxon>Pseudomonadota</taxon>
        <taxon>Betaproteobacteria</taxon>
        <taxon>Burkholderiales</taxon>
        <taxon>Burkholderiaceae</taxon>
        <taxon>Burkholderia</taxon>
        <taxon>Burkholderia cepacia complex</taxon>
    </lineage>
</organism>
<proteinExistence type="predicted"/>